<reference evidence="3 5" key="2">
    <citation type="submission" date="2015-07" db="EMBL/GenBank/DDBJ databases">
        <title>Whole genome sequence of Ardenticatena maritima DSM 23922.</title>
        <authorList>
            <person name="Hemp J."/>
            <person name="Ward L.M."/>
            <person name="Pace L.A."/>
            <person name="Fischer W.W."/>
        </authorList>
    </citation>
    <scope>NUCLEOTIDE SEQUENCE [LARGE SCALE GENOMIC DNA]</scope>
    <source>
        <strain evidence="3 5">110S</strain>
    </source>
</reference>
<feature type="transmembrane region" description="Helical" evidence="1">
    <location>
        <begin position="68"/>
        <end position="84"/>
    </location>
</feature>
<gene>
    <name evidence="2" type="ORF">ARMA_0500</name>
    <name evidence="3" type="ORF">SE16_13070</name>
</gene>
<feature type="transmembrane region" description="Helical" evidence="1">
    <location>
        <begin position="532"/>
        <end position="549"/>
    </location>
</feature>
<dbReference type="PATRIC" id="fig|872965.6.peg.2252"/>
<evidence type="ECO:0008006" key="6">
    <source>
        <dbReference type="Google" id="ProtNLM"/>
    </source>
</evidence>
<comment type="caution">
    <text evidence="2">The sequence shown here is derived from an EMBL/GenBank/DDBJ whole genome shotgun (WGS) entry which is preliminary data.</text>
</comment>
<evidence type="ECO:0000313" key="4">
    <source>
        <dbReference type="Proteomes" id="UP000037784"/>
    </source>
</evidence>
<proteinExistence type="predicted"/>
<feature type="transmembrane region" description="Helical" evidence="1">
    <location>
        <begin position="406"/>
        <end position="426"/>
    </location>
</feature>
<feature type="transmembrane region" description="Helical" evidence="1">
    <location>
        <begin position="359"/>
        <end position="376"/>
    </location>
</feature>
<reference evidence="2 4" key="1">
    <citation type="journal article" date="2015" name="Genome Announc.">
        <title>Draft Genome Sequence of a Heterotrophic Facultative Anaerobic Thermophilic Bacterium, Ardenticatena maritima Strain 110ST.</title>
        <authorList>
            <person name="Kawaichi S."/>
            <person name="Yoshida T."/>
            <person name="Sako Y."/>
            <person name="Nakamura R."/>
        </authorList>
    </citation>
    <scope>NUCLEOTIDE SEQUENCE [LARGE SCALE GENOMIC DNA]</scope>
    <source>
        <strain evidence="2 4">110S</strain>
    </source>
</reference>
<feature type="transmembrane region" description="Helical" evidence="1">
    <location>
        <begin position="213"/>
        <end position="231"/>
    </location>
</feature>
<protein>
    <recommendedName>
        <fullName evidence="6">Chlor_Arch_YYY domain-containing protein</fullName>
    </recommendedName>
</protein>
<feature type="transmembrane region" description="Helical" evidence="1">
    <location>
        <begin position="185"/>
        <end position="207"/>
    </location>
</feature>
<keyword evidence="1" id="KW-0472">Membrane</keyword>
<evidence type="ECO:0000313" key="2">
    <source>
        <dbReference type="EMBL" id="GAP62077.1"/>
    </source>
</evidence>
<feature type="transmembrane region" description="Helical" evidence="1">
    <location>
        <begin position="157"/>
        <end position="178"/>
    </location>
</feature>
<organism evidence="2 4">
    <name type="scientific">Ardenticatena maritima</name>
    <dbReference type="NCBI Taxonomy" id="872965"/>
    <lineage>
        <taxon>Bacteria</taxon>
        <taxon>Bacillati</taxon>
        <taxon>Chloroflexota</taxon>
        <taxon>Ardenticatenia</taxon>
        <taxon>Ardenticatenales</taxon>
        <taxon>Ardenticatenaceae</taxon>
        <taxon>Ardenticatena</taxon>
    </lineage>
</organism>
<evidence type="ECO:0000256" key="1">
    <source>
        <dbReference type="SAM" id="Phobius"/>
    </source>
</evidence>
<feature type="transmembrane region" description="Helical" evidence="1">
    <location>
        <begin position="382"/>
        <end position="399"/>
    </location>
</feature>
<feature type="transmembrane region" description="Helical" evidence="1">
    <location>
        <begin position="595"/>
        <end position="617"/>
    </location>
</feature>
<dbReference type="Proteomes" id="UP000050502">
    <property type="component" value="Unassembled WGS sequence"/>
</dbReference>
<feature type="transmembrane region" description="Helical" evidence="1">
    <location>
        <begin position="43"/>
        <end position="62"/>
    </location>
</feature>
<dbReference type="InterPro" id="IPR018746">
    <property type="entry name" value="DUF2298"/>
</dbReference>
<dbReference type="Proteomes" id="UP000037784">
    <property type="component" value="Unassembled WGS sequence"/>
</dbReference>
<keyword evidence="4" id="KW-1185">Reference proteome</keyword>
<sequence>MMAELFAVLTWYILITLLGLAAAPLAFVWLRHLPDRGWSVARPLGWLLVGYLVWLTSVLGMARLDGRVGWGALLLVALASWGVLARWGGGWSAWRAWLVRHRRLLLGEEVLFLCAFALWVVVRAHDNAILGTEKPMEFAFLNAVVRGGEMPPNDPWLAGYAISYYYFGYVLMGLLSLMGGVPTGVAFNLGVALLFALSALGAFGVGYNLARTVWNARTSVAVGVLAALLLVGVSNFEGVLEIASANGVGSPAFYAWLDIRNLTLNPSETWYPSDNWWWWRASRTIRDVDPQTGGHIEIIDEFPFFSFLLGDMHPHVLALPFGLLALAAAFNLLRAARRALPARAWHGLLVPAERVDEGVLGYVLTLLVVGALGFLNSWDFPTYGFIVMAAWVVAIWSAQIRLPRDLWVALLGIPFWSIALFAPFYVGFRSQAQGLGLVPWAIHTRLHQYLIYVGVVGLAAWGFVLAHVRLLRGARPTRLALGLAVLAGGVGVLGLFKRAPVAVLGIVVALVALFALDTLLARARSNGEVDEARWFALGLVAVAALLMVLPEFVFIRDVFGTRMNTVFKFYFQAWTLMAVAGAFGAVWLARRLPPFGAWVWSVCLLAGVGLSLLYPIAATWTKTGMFRGNATLDGTRWYQSHPDYPAAAWLLANEPAQVVILEGTKPNAAYDFDVARVATLTGLSTVLGWGNHELQWRGNYDEPARRTPLIERIYTTTDPNEARALLDEFNVRYVVVGSFERNTYNLAPPQIEKFATFMTPVLQTEHVILFAR</sequence>
<dbReference type="OrthoDB" id="134460at2"/>
<feature type="transmembrane region" description="Helical" evidence="1">
    <location>
        <begin position="104"/>
        <end position="122"/>
    </location>
</feature>
<dbReference type="NCBIfam" id="TIGR03662">
    <property type="entry name" value="Chlor_Arch_YYY"/>
    <property type="match status" value="1"/>
</dbReference>
<dbReference type="EMBL" id="BBZA01000030">
    <property type="protein sequence ID" value="GAP62077.1"/>
    <property type="molecule type" value="Genomic_DNA"/>
</dbReference>
<dbReference type="InParanoid" id="A0A0N0RFC6"/>
<dbReference type="AlphaFoldDB" id="A0A0N0RFC6"/>
<dbReference type="RefSeq" id="WP_054492002.1">
    <property type="nucleotide sequence ID" value="NZ_BBZA01000030.1"/>
</dbReference>
<feature type="transmembrane region" description="Helical" evidence="1">
    <location>
        <begin position="312"/>
        <end position="333"/>
    </location>
</feature>
<dbReference type="Pfam" id="PF10060">
    <property type="entry name" value="DUF2298"/>
    <property type="match status" value="1"/>
</dbReference>
<dbReference type="PANTHER" id="PTHR10790:SF51">
    <property type="entry name" value="TETRATRICOPEPTIDE REPEAT PROTEIN"/>
    <property type="match status" value="1"/>
</dbReference>
<keyword evidence="1" id="KW-0812">Transmembrane</keyword>
<feature type="transmembrane region" description="Helical" evidence="1">
    <location>
        <begin position="446"/>
        <end position="466"/>
    </location>
</feature>
<name>A0A0N0RFC6_9CHLR</name>
<dbReference type="PANTHER" id="PTHR10790">
    <property type="entry name" value="TPR-DOMAIN CONTAINING PROTEIN"/>
    <property type="match status" value="1"/>
</dbReference>
<dbReference type="EMBL" id="LGKN01000009">
    <property type="protein sequence ID" value="KPL86275.1"/>
    <property type="molecule type" value="Genomic_DNA"/>
</dbReference>
<keyword evidence="1" id="KW-1133">Transmembrane helix</keyword>
<dbReference type="STRING" id="872965.SE16_13070"/>
<feature type="transmembrane region" description="Helical" evidence="1">
    <location>
        <begin position="6"/>
        <end position="31"/>
    </location>
</feature>
<feature type="transmembrane region" description="Helical" evidence="1">
    <location>
        <begin position="478"/>
        <end position="496"/>
    </location>
</feature>
<evidence type="ECO:0000313" key="3">
    <source>
        <dbReference type="EMBL" id="KPL86275.1"/>
    </source>
</evidence>
<reference evidence="4" key="3">
    <citation type="submission" date="2015-08" db="EMBL/GenBank/DDBJ databases">
        <title>Draft Genome Sequence of a Heterotrophic Facultative Anaerobic Bacterium Ardenticatena maritima Strain 110S.</title>
        <authorList>
            <person name="Kawaichi S."/>
            <person name="Yoshida T."/>
            <person name="Sako Y."/>
            <person name="Nakamura R."/>
        </authorList>
    </citation>
    <scope>NUCLEOTIDE SEQUENCE [LARGE SCALE GENOMIC DNA]</scope>
    <source>
        <strain evidence="4">110S</strain>
    </source>
</reference>
<feature type="transmembrane region" description="Helical" evidence="1">
    <location>
        <begin position="502"/>
        <end position="520"/>
    </location>
</feature>
<feature type="transmembrane region" description="Helical" evidence="1">
    <location>
        <begin position="569"/>
        <end position="588"/>
    </location>
</feature>
<accession>A0A0N0RFC6</accession>
<evidence type="ECO:0000313" key="5">
    <source>
        <dbReference type="Proteomes" id="UP000050502"/>
    </source>
</evidence>